<evidence type="ECO:0000313" key="2">
    <source>
        <dbReference type="EMBL" id="ORY57161.1"/>
    </source>
</evidence>
<dbReference type="AlphaFoldDB" id="A0A1Y2DD14"/>
<proteinExistence type="predicted"/>
<accession>A0A1Y2DD14</accession>
<dbReference type="Proteomes" id="UP000193689">
    <property type="component" value="Unassembled WGS sequence"/>
</dbReference>
<dbReference type="RefSeq" id="XP_040710513.1">
    <property type="nucleotide sequence ID" value="XM_040858891.1"/>
</dbReference>
<organism evidence="2 3">
    <name type="scientific">Pseudomassariella vexata</name>
    <dbReference type="NCBI Taxonomy" id="1141098"/>
    <lineage>
        <taxon>Eukaryota</taxon>
        <taxon>Fungi</taxon>
        <taxon>Dikarya</taxon>
        <taxon>Ascomycota</taxon>
        <taxon>Pezizomycotina</taxon>
        <taxon>Sordariomycetes</taxon>
        <taxon>Xylariomycetidae</taxon>
        <taxon>Amphisphaeriales</taxon>
        <taxon>Pseudomassariaceae</taxon>
        <taxon>Pseudomassariella</taxon>
    </lineage>
</organism>
<dbReference type="EMBL" id="MCFJ01000020">
    <property type="protein sequence ID" value="ORY57161.1"/>
    <property type="molecule type" value="Genomic_DNA"/>
</dbReference>
<reference evidence="2 3" key="1">
    <citation type="submission" date="2016-07" db="EMBL/GenBank/DDBJ databases">
        <title>Pervasive Adenine N6-methylation of Active Genes in Fungi.</title>
        <authorList>
            <consortium name="DOE Joint Genome Institute"/>
            <person name="Mondo S.J."/>
            <person name="Dannebaum R.O."/>
            <person name="Kuo R.C."/>
            <person name="Labutti K."/>
            <person name="Haridas S."/>
            <person name="Kuo A."/>
            <person name="Salamov A."/>
            <person name="Ahrendt S.R."/>
            <person name="Lipzen A."/>
            <person name="Sullivan W."/>
            <person name="Andreopoulos W.B."/>
            <person name="Clum A."/>
            <person name="Lindquist E."/>
            <person name="Daum C."/>
            <person name="Ramamoorthy G.K."/>
            <person name="Gryganskyi A."/>
            <person name="Culley D."/>
            <person name="Magnuson J.K."/>
            <person name="James T.Y."/>
            <person name="O'Malley M.A."/>
            <person name="Stajich J.E."/>
            <person name="Spatafora J.W."/>
            <person name="Visel A."/>
            <person name="Grigoriev I.V."/>
        </authorList>
    </citation>
    <scope>NUCLEOTIDE SEQUENCE [LARGE SCALE GENOMIC DNA]</scope>
    <source>
        <strain evidence="2 3">CBS 129021</strain>
    </source>
</reference>
<comment type="caution">
    <text evidence="2">The sequence shown here is derived from an EMBL/GenBank/DDBJ whole genome shotgun (WGS) entry which is preliminary data.</text>
</comment>
<evidence type="ECO:0000313" key="3">
    <source>
        <dbReference type="Proteomes" id="UP000193689"/>
    </source>
</evidence>
<dbReference type="GeneID" id="63775103"/>
<evidence type="ECO:0000256" key="1">
    <source>
        <dbReference type="SAM" id="MobiDB-lite"/>
    </source>
</evidence>
<dbReference type="InParanoid" id="A0A1Y2DD14"/>
<gene>
    <name evidence="2" type="ORF">BCR38DRAFT_414013</name>
</gene>
<protein>
    <submittedName>
        <fullName evidence="2">Uncharacterized protein</fullName>
    </submittedName>
</protein>
<name>A0A1Y2DD14_9PEZI</name>
<sequence>MVVVSVSMLKDLQETTAFAISTNETNVKGTSQACPTDMMATPRLGHINNNPSFNFTRPRNHPEVTEVTPPTSQQEEKPRFQCSVHRRVRESKYGWCKTVSTDIAILPEELNTPAEAAGAGMAHRRSLPATPSTTSRLPFLGRGATSWRAQNHGAS</sequence>
<feature type="region of interest" description="Disordered" evidence="1">
    <location>
        <begin position="119"/>
        <end position="155"/>
    </location>
</feature>
<keyword evidence="3" id="KW-1185">Reference proteome</keyword>
<feature type="region of interest" description="Disordered" evidence="1">
    <location>
        <begin position="54"/>
        <end position="81"/>
    </location>
</feature>